<dbReference type="Proteomes" id="UP001553161">
    <property type="component" value="Unassembled WGS sequence"/>
</dbReference>
<dbReference type="EMBL" id="JBFBVU010000011">
    <property type="protein sequence ID" value="MEV8467229.1"/>
    <property type="molecule type" value="Genomic_DNA"/>
</dbReference>
<name>A0ABV3L6N9_9RHOB</name>
<keyword evidence="3" id="KW-1185">Reference proteome</keyword>
<dbReference type="Gene3D" id="2.150.10.10">
    <property type="entry name" value="Serralysin-like metalloprotease, C-terminal"/>
    <property type="match status" value="1"/>
</dbReference>
<organism evidence="2 3">
    <name type="scientific">Meridianimarinicoccus marinus</name>
    <dbReference type="NCBI Taxonomy" id="3231483"/>
    <lineage>
        <taxon>Bacteria</taxon>
        <taxon>Pseudomonadati</taxon>
        <taxon>Pseudomonadota</taxon>
        <taxon>Alphaproteobacteria</taxon>
        <taxon>Rhodobacterales</taxon>
        <taxon>Paracoccaceae</taxon>
        <taxon>Meridianimarinicoccus</taxon>
    </lineage>
</organism>
<evidence type="ECO:0000256" key="1">
    <source>
        <dbReference type="SAM" id="MobiDB-lite"/>
    </source>
</evidence>
<dbReference type="Pfam" id="PF00353">
    <property type="entry name" value="HemolysinCabind"/>
    <property type="match status" value="1"/>
</dbReference>
<reference evidence="2 3" key="1">
    <citation type="submission" date="2024-07" db="EMBL/GenBank/DDBJ databases">
        <authorList>
            <person name="Kang M."/>
        </authorList>
    </citation>
    <scope>NUCLEOTIDE SEQUENCE [LARGE SCALE GENOMIC DNA]</scope>
    <source>
        <strain evidence="2 3">DFM31</strain>
    </source>
</reference>
<dbReference type="InterPro" id="IPR013783">
    <property type="entry name" value="Ig-like_fold"/>
</dbReference>
<protein>
    <submittedName>
        <fullName evidence="2">VCBS domain-containing protein</fullName>
    </submittedName>
</protein>
<dbReference type="InterPro" id="IPR001343">
    <property type="entry name" value="Hemolysn_Ca-bd"/>
</dbReference>
<evidence type="ECO:0000313" key="3">
    <source>
        <dbReference type="Proteomes" id="UP001553161"/>
    </source>
</evidence>
<proteinExistence type="predicted"/>
<dbReference type="Pfam" id="PF17963">
    <property type="entry name" value="Big_9"/>
    <property type="match status" value="1"/>
</dbReference>
<dbReference type="SUPFAM" id="SSF51120">
    <property type="entry name" value="beta-Roll"/>
    <property type="match status" value="1"/>
</dbReference>
<feature type="compositionally biased region" description="Basic and acidic residues" evidence="1">
    <location>
        <begin position="16"/>
        <end position="25"/>
    </location>
</feature>
<comment type="caution">
    <text evidence="2">The sequence shown here is derived from an EMBL/GenBank/DDBJ whole genome shotgun (WGS) entry which is preliminary data.</text>
</comment>
<dbReference type="RefSeq" id="WP_366193006.1">
    <property type="nucleotide sequence ID" value="NZ_JBFBVU010000011.1"/>
</dbReference>
<dbReference type="NCBIfam" id="TIGR01965">
    <property type="entry name" value="VCBS_repeat"/>
    <property type="match status" value="1"/>
</dbReference>
<feature type="region of interest" description="Disordered" evidence="1">
    <location>
        <begin position="1"/>
        <end position="34"/>
    </location>
</feature>
<dbReference type="InterPro" id="IPR010221">
    <property type="entry name" value="VCBS_dom"/>
</dbReference>
<gene>
    <name evidence="2" type="ORF">AB0T83_10605</name>
</gene>
<evidence type="ECO:0000313" key="2">
    <source>
        <dbReference type="EMBL" id="MEV8467229.1"/>
    </source>
</evidence>
<dbReference type="Gene3D" id="2.60.40.10">
    <property type="entry name" value="Immunoglobulins"/>
    <property type="match status" value="1"/>
</dbReference>
<sequence length="554" mass="58643">MSTTTGLTIAGTPANEDIHGTRSDDILSGGPGSDTVRGRRGDDLLIYHVEANAGAGDTYDGGIGFDTIRLMMTSDTWADPQVQLQVAAYLAFLSAVTDGHTQDAEKEFFTFTCFEGQSLRVNRVEKLELFVDGVEISPEDDPVEANDDIAVVTEDGPVLTGNVLTNDSVPDLVGGVVLVQGPALGSLVLNDDGSYSYALDNSNPAIQALNDGDTLTDSFTYLVSDLDGDSDFATVNITINGADDGVSGVMDVQGGFQIFSNANSTDYRWVTVDGGLQASGLEDNDLASGVVSELSGLDGNLVSYDYDNNPDLTGRGRIEGEGGTGTFSLKSLDLRQVFDLDGDGWSVLFTGSNGATHSVSVPGGSLTGDYGTVDFGTMFTDVAWVDWDFDGNFDGDTTLGDDADWIRIDNIVFENLQGTTPYVQGGDPNLIEFETGFRVVGGQHEEDGFIFASLGTSRHQITNYNPDPDFEFYSNANSSTYVLSRADGASFDLNGFQLIQNNGGLLLTASNGAVLNLTATTVGDIVLDDSFHDVDAVTFEAANATFLLDDIAIA</sequence>
<dbReference type="InterPro" id="IPR011049">
    <property type="entry name" value="Serralysin-like_metalloprot_C"/>
</dbReference>
<accession>A0ABV3L6N9</accession>